<feature type="transmembrane region" description="Helical" evidence="1">
    <location>
        <begin position="12"/>
        <end position="32"/>
    </location>
</feature>
<feature type="transmembrane region" description="Helical" evidence="1">
    <location>
        <begin position="305"/>
        <end position="323"/>
    </location>
</feature>
<dbReference type="EMBL" id="JAGTTN010000001">
    <property type="protein sequence ID" value="MCC2030722.1"/>
    <property type="molecule type" value="Genomic_DNA"/>
</dbReference>
<comment type="caution">
    <text evidence="3">The sequence shown here is derived from an EMBL/GenBank/DDBJ whole genome shotgun (WGS) entry which is preliminary data.</text>
</comment>
<dbReference type="Proteomes" id="UP001139354">
    <property type="component" value="Unassembled WGS sequence"/>
</dbReference>
<keyword evidence="1" id="KW-0812">Transmembrane</keyword>
<dbReference type="InterPro" id="IPR002656">
    <property type="entry name" value="Acyl_transf_3_dom"/>
</dbReference>
<organism evidence="3 4">
    <name type="scientific">Microbacterium allomyrinae</name>
    <dbReference type="NCBI Taxonomy" id="2830666"/>
    <lineage>
        <taxon>Bacteria</taxon>
        <taxon>Bacillati</taxon>
        <taxon>Actinomycetota</taxon>
        <taxon>Actinomycetes</taxon>
        <taxon>Micrococcales</taxon>
        <taxon>Microbacteriaceae</taxon>
        <taxon>Microbacterium</taxon>
    </lineage>
</organism>
<feature type="domain" description="Acyltransferase 3" evidence="2">
    <location>
        <begin position="12"/>
        <end position="320"/>
    </location>
</feature>
<keyword evidence="3" id="KW-0808">Transferase</keyword>
<sequence>MTIGDRLSSRDNALNFVRLALAATVIVSHAWPVGGFGDSPVVGLGGWAVDGFFVLSGYLIAGSRMRNAFLPYLWRRALRILPAFWVCLIVTAAVIAPVTAAVIGETYRLESGVGYVVRNAALSINQWGIDDTLLDVPLAGVWNSPLWTLFFEFGAYVFAGVILSVPLLRRHGALSSAVLFVLIVVFQPLAYGPLEVTTGIYLSGARLGAFFVAGMFLYFVRDRIALRTWLVPAALAVFLVLVFIGQAELFGQLPFAFLIIWIGAILPVRIGVRNDISYGVYIWAFPVQQLIIVAGLSWLGPWGTALLAFVLTVPIAWASWRLVEKPAMRLGPLVSSRVTV</sequence>
<feature type="transmembrane region" description="Helical" evidence="1">
    <location>
        <begin position="172"/>
        <end position="194"/>
    </location>
</feature>
<accession>A0A9X1LS04</accession>
<feature type="transmembrane region" description="Helical" evidence="1">
    <location>
        <begin position="146"/>
        <end position="165"/>
    </location>
</feature>
<feature type="transmembrane region" description="Helical" evidence="1">
    <location>
        <begin position="44"/>
        <end position="61"/>
    </location>
</feature>
<protein>
    <submittedName>
        <fullName evidence="3">Acyltransferase</fullName>
    </submittedName>
</protein>
<dbReference type="GO" id="GO:0016747">
    <property type="term" value="F:acyltransferase activity, transferring groups other than amino-acyl groups"/>
    <property type="evidence" value="ECO:0007669"/>
    <property type="project" value="InterPro"/>
</dbReference>
<evidence type="ECO:0000256" key="1">
    <source>
        <dbReference type="SAM" id="Phobius"/>
    </source>
</evidence>
<evidence type="ECO:0000313" key="4">
    <source>
        <dbReference type="Proteomes" id="UP001139354"/>
    </source>
</evidence>
<evidence type="ECO:0000313" key="3">
    <source>
        <dbReference type="EMBL" id="MCC2030722.1"/>
    </source>
</evidence>
<reference evidence="3" key="1">
    <citation type="submission" date="2021-04" db="EMBL/GenBank/DDBJ databases">
        <title>Microbacterium tenobrionis sp. nov. and Microbacterium allomyrinae sp. nov., isolated from larvae of Tenobrio molitor and Allomyrina dichotoma, respectively.</title>
        <authorList>
            <person name="Lee S.D."/>
        </authorList>
    </citation>
    <scope>NUCLEOTIDE SEQUENCE</scope>
    <source>
        <strain evidence="3">BWT-G7</strain>
    </source>
</reference>
<dbReference type="RefSeq" id="WP_229382623.1">
    <property type="nucleotide sequence ID" value="NZ_JAGTTN010000001.1"/>
</dbReference>
<feature type="transmembrane region" description="Helical" evidence="1">
    <location>
        <begin position="82"/>
        <end position="103"/>
    </location>
</feature>
<evidence type="ECO:0000259" key="2">
    <source>
        <dbReference type="Pfam" id="PF01757"/>
    </source>
</evidence>
<gene>
    <name evidence="3" type="ORF">KEC57_00825</name>
</gene>
<keyword evidence="1" id="KW-0472">Membrane</keyword>
<keyword evidence="4" id="KW-1185">Reference proteome</keyword>
<dbReference type="PANTHER" id="PTHR23028">
    <property type="entry name" value="ACETYLTRANSFERASE"/>
    <property type="match status" value="1"/>
</dbReference>
<feature type="transmembrane region" description="Helical" evidence="1">
    <location>
        <begin position="200"/>
        <end position="219"/>
    </location>
</feature>
<feature type="transmembrane region" description="Helical" evidence="1">
    <location>
        <begin position="280"/>
        <end position="299"/>
    </location>
</feature>
<keyword evidence="1" id="KW-1133">Transmembrane helix</keyword>
<proteinExistence type="predicted"/>
<dbReference type="AlphaFoldDB" id="A0A9X1LS04"/>
<keyword evidence="3" id="KW-0012">Acyltransferase</keyword>
<name>A0A9X1LS04_9MICO</name>
<dbReference type="Pfam" id="PF01757">
    <property type="entry name" value="Acyl_transf_3"/>
    <property type="match status" value="1"/>
</dbReference>
<dbReference type="InterPro" id="IPR050879">
    <property type="entry name" value="Acyltransferase_3"/>
</dbReference>
<feature type="transmembrane region" description="Helical" evidence="1">
    <location>
        <begin position="226"/>
        <end position="244"/>
    </location>
</feature>
<feature type="transmembrane region" description="Helical" evidence="1">
    <location>
        <begin position="250"/>
        <end position="268"/>
    </location>
</feature>